<evidence type="ECO:0000256" key="1">
    <source>
        <dbReference type="SAM" id="SignalP"/>
    </source>
</evidence>
<feature type="chain" id="PRO_5013031741" description="Aspartate carbamoyltransferase" evidence="1">
    <location>
        <begin position="21"/>
        <end position="167"/>
    </location>
</feature>
<feature type="signal peptide" evidence="1">
    <location>
        <begin position="1"/>
        <end position="20"/>
    </location>
</feature>
<reference evidence="2 3" key="1">
    <citation type="submission" date="2017-06" db="EMBL/GenBank/DDBJ databases">
        <authorList>
            <person name="Kim H.J."/>
            <person name="Triplett B.A."/>
        </authorList>
    </citation>
    <scope>NUCLEOTIDE SEQUENCE [LARGE SCALE GENOMIC DNA]</scope>
    <source>
        <strain evidence="2 3">U15</strain>
    </source>
</reference>
<dbReference type="RefSeq" id="WP_089398693.1">
    <property type="nucleotide sequence ID" value="NZ_FZOT01000003.1"/>
</dbReference>
<dbReference type="EMBL" id="FZOT01000003">
    <property type="protein sequence ID" value="SNS52202.1"/>
    <property type="molecule type" value="Genomic_DNA"/>
</dbReference>
<evidence type="ECO:0008006" key="4">
    <source>
        <dbReference type="Google" id="ProtNLM"/>
    </source>
</evidence>
<proteinExistence type="predicted"/>
<keyword evidence="1" id="KW-0732">Signal</keyword>
<dbReference type="OrthoDB" id="5573113at2"/>
<organism evidence="2 3">
    <name type="scientific">Noviherbaspirillum humi</name>
    <dbReference type="NCBI Taxonomy" id="1688639"/>
    <lineage>
        <taxon>Bacteria</taxon>
        <taxon>Pseudomonadati</taxon>
        <taxon>Pseudomonadota</taxon>
        <taxon>Betaproteobacteria</taxon>
        <taxon>Burkholderiales</taxon>
        <taxon>Oxalobacteraceae</taxon>
        <taxon>Noviherbaspirillum</taxon>
    </lineage>
</organism>
<name>A0A239F7R7_9BURK</name>
<sequence>MHRLHLPLLCALVLLAPAHAQHAHHPDGQRQAEVAQRGADVMPFDLAATTHVFTKTASGGIQRVIARRAGDAKQVRLVRAHLRDIQARFRRGDFSGPEHIHGAGMPGLATLKQARPGQVQVDYREVTGGAELAYRTGDAQLVHTIHAWFDAQLSDHGHDAVEGHAHR</sequence>
<evidence type="ECO:0000313" key="2">
    <source>
        <dbReference type="EMBL" id="SNS52202.1"/>
    </source>
</evidence>
<gene>
    <name evidence="2" type="ORF">SAMN06265795_103196</name>
</gene>
<evidence type="ECO:0000313" key="3">
    <source>
        <dbReference type="Proteomes" id="UP000198284"/>
    </source>
</evidence>
<dbReference type="AlphaFoldDB" id="A0A239F7R7"/>
<accession>A0A239F7R7</accession>
<keyword evidence="3" id="KW-1185">Reference proteome</keyword>
<dbReference type="Proteomes" id="UP000198284">
    <property type="component" value="Unassembled WGS sequence"/>
</dbReference>
<protein>
    <recommendedName>
        <fullName evidence="4">Aspartate carbamoyltransferase</fullName>
    </recommendedName>
</protein>